<reference evidence="7" key="1">
    <citation type="submission" date="2020-12" db="EMBL/GenBank/DDBJ databases">
        <authorList>
            <person name="Huq M.A."/>
        </authorList>
    </citation>
    <scope>NUCLEOTIDE SEQUENCE</scope>
    <source>
        <strain evidence="7">MAHUQ-46</strain>
    </source>
</reference>
<dbReference type="RefSeq" id="WP_199017318.1">
    <property type="nucleotide sequence ID" value="NZ_JAELUP010000001.1"/>
</dbReference>
<accession>A0A934IZ94</accession>
<comment type="caution">
    <text evidence="7">The sequence shown here is derived from an EMBL/GenBank/DDBJ whole genome shotgun (WGS) entry which is preliminary data.</text>
</comment>
<evidence type="ECO:0000256" key="4">
    <source>
        <dbReference type="ARBA" id="ARBA00022989"/>
    </source>
</evidence>
<feature type="transmembrane region" description="Helical" evidence="6">
    <location>
        <begin position="204"/>
        <end position="223"/>
    </location>
</feature>
<dbReference type="PANTHER" id="PTHR30250:SF11">
    <property type="entry name" value="O-ANTIGEN TRANSPORTER-RELATED"/>
    <property type="match status" value="1"/>
</dbReference>
<feature type="transmembrane region" description="Helical" evidence="6">
    <location>
        <begin position="110"/>
        <end position="128"/>
    </location>
</feature>
<evidence type="ECO:0000256" key="5">
    <source>
        <dbReference type="ARBA" id="ARBA00023136"/>
    </source>
</evidence>
<dbReference type="InterPro" id="IPR002797">
    <property type="entry name" value="Polysacc_synth"/>
</dbReference>
<feature type="transmembrane region" description="Helical" evidence="6">
    <location>
        <begin position="82"/>
        <end position="104"/>
    </location>
</feature>
<evidence type="ECO:0000313" key="7">
    <source>
        <dbReference type="EMBL" id="MBJ6359790.1"/>
    </source>
</evidence>
<dbReference type="AlphaFoldDB" id="A0A934IZ94"/>
<protein>
    <submittedName>
        <fullName evidence="7">Flippase</fullName>
    </submittedName>
</protein>
<feature type="transmembrane region" description="Helical" evidence="6">
    <location>
        <begin position="290"/>
        <end position="312"/>
    </location>
</feature>
<organism evidence="7 8">
    <name type="scientific">Paenibacillus roseus</name>
    <dbReference type="NCBI Taxonomy" id="2798579"/>
    <lineage>
        <taxon>Bacteria</taxon>
        <taxon>Bacillati</taxon>
        <taxon>Bacillota</taxon>
        <taxon>Bacilli</taxon>
        <taxon>Bacillales</taxon>
        <taxon>Paenibacillaceae</taxon>
        <taxon>Paenibacillus</taxon>
    </lineage>
</organism>
<name>A0A934IZ94_9BACL</name>
<dbReference type="EMBL" id="JAELUP010000001">
    <property type="protein sequence ID" value="MBJ6359790.1"/>
    <property type="molecule type" value="Genomic_DNA"/>
</dbReference>
<feature type="transmembrane region" description="Helical" evidence="6">
    <location>
        <begin position="379"/>
        <end position="401"/>
    </location>
</feature>
<dbReference type="Pfam" id="PF01943">
    <property type="entry name" value="Polysacc_synt"/>
    <property type="match status" value="1"/>
</dbReference>
<evidence type="ECO:0000256" key="3">
    <source>
        <dbReference type="ARBA" id="ARBA00022692"/>
    </source>
</evidence>
<dbReference type="GO" id="GO:0005886">
    <property type="term" value="C:plasma membrane"/>
    <property type="evidence" value="ECO:0007669"/>
    <property type="project" value="UniProtKB-SubCell"/>
</dbReference>
<evidence type="ECO:0000256" key="1">
    <source>
        <dbReference type="ARBA" id="ARBA00004651"/>
    </source>
</evidence>
<feature type="transmembrane region" description="Helical" evidence="6">
    <location>
        <begin position="353"/>
        <end position="373"/>
    </location>
</feature>
<feature type="transmembrane region" description="Helical" evidence="6">
    <location>
        <begin position="324"/>
        <end position="341"/>
    </location>
</feature>
<feature type="transmembrane region" description="Helical" evidence="6">
    <location>
        <begin position="149"/>
        <end position="168"/>
    </location>
</feature>
<dbReference type="PANTHER" id="PTHR30250">
    <property type="entry name" value="PST FAMILY PREDICTED COLANIC ACID TRANSPORTER"/>
    <property type="match status" value="1"/>
</dbReference>
<sequence>MNRQSTLFQIITTLMTRMAVLFGAFLVSVVTARLLGPEGKGILTALLVIPTLVITIADLGIRQSTAFFIGKKTYPEKEIVSSLAMVWIFASVLCMSVVGLIFYLQYGDRYSVWLMLVFLLIIPVNLGIQFLRGVMQGKMRIGSLNKAEILKTVCNFGILIVLVGLWGLGVMGAALTQLLMAVFTFYYCWRAVKDVPIGLAFNRPVMSAMIGKGFSFAVALFVLQLNYRLDIIILEAYTNATAVGVYSVGTNLAEMIWQLPAAVGMILFSKGANASSEKTSVNRTLKLIRFLVPLLVLFGLLFWVFAPVIVGLLYGKAFDGSVTVIRWLLPGILSFVIVKLLHSEMSGRGYPLFSLNVSIASLVANIGLNFLLIPTYGATGAAISSAISYTLAGAVFVLLYVRREKVSVAELLLLNRSDWSELVQKAAFIRGKLRRQTVG</sequence>
<proteinExistence type="predicted"/>
<evidence type="ECO:0000256" key="6">
    <source>
        <dbReference type="SAM" id="Phobius"/>
    </source>
</evidence>
<keyword evidence="8" id="KW-1185">Reference proteome</keyword>
<evidence type="ECO:0000313" key="8">
    <source>
        <dbReference type="Proteomes" id="UP000640274"/>
    </source>
</evidence>
<dbReference type="InterPro" id="IPR050833">
    <property type="entry name" value="Poly_Biosynth_Transport"/>
</dbReference>
<keyword evidence="5 6" id="KW-0472">Membrane</keyword>
<dbReference type="Proteomes" id="UP000640274">
    <property type="component" value="Unassembled WGS sequence"/>
</dbReference>
<comment type="subcellular location">
    <subcellularLocation>
        <location evidence="1">Cell membrane</location>
        <topology evidence="1">Multi-pass membrane protein</topology>
    </subcellularLocation>
</comment>
<dbReference type="CDD" id="cd13128">
    <property type="entry name" value="MATE_Wzx_like"/>
    <property type="match status" value="1"/>
</dbReference>
<evidence type="ECO:0000256" key="2">
    <source>
        <dbReference type="ARBA" id="ARBA00022475"/>
    </source>
</evidence>
<keyword evidence="4 6" id="KW-1133">Transmembrane helix</keyword>
<feature type="transmembrane region" description="Helical" evidence="6">
    <location>
        <begin position="42"/>
        <end position="61"/>
    </location>
</feature>
<keyword evidence="3 6" id="KW-0812">Transmembrane</keyword>
<gene>
    <name evidence="7" type="ORF">JFN88_00405</name>
</gene>
<keyword evidence="2" id="KW-1003">Cell membrane</keyword>